<dbReference type="AlphaFoldDB" id="A0A508ASN9"/>
<organism evidence="1 2">
    <name type="scientific">Marilutibacter maris</name>
    <dbReference type="NCBI Taxonomy" id="1605891"/>
    <lineage>
        <taxon>Bacteria</taxon>
        <taxon>Pseudomonadati</taxon>
        <taxon>Pseudomonadota</taxon>
        <taxon>Gammaproteobacteria</taxon>
        <taxon>Lysobacterales</taxon>
        <taxon>Lysobacteraceae</taxon>
        <taxon>Marilutibacter</taxon>
    </lineage>
</organism>
<reference evidence="1 2" key="1">
    <citation type="submission" date="2019-10" db="EMBL/GenBank/DDBJ databases">
        <title>Lysobacter alkalisoli sp. nov., isolated from saline-alkaline soil.</title>
        <authorList>
            <person name="Sun J.-Q."/>
        </authorList>
    </citation>
    <scope>NUCLEOTIDE SEQUENCE [LARGE SCALE GENOMIC DNA]</scope>
    <source>
        <strain evidence="1 2">KCTC 42381</strain>
    </source>
</reference>
<evidence type="ECO:0000313" key="1">
    <source>
        <dbReference type="EMBL" id="KAB8192529.1"/>
    </source>
</evidence>
<accession>A0A508ASN9</accession>
<name>A0A508ASN9_9GAMM</name>
<dbReference type="EMBL" id="VICD02000105">
    <property type="protein sequence ID" value="KAB8192529.1"/>
    <property type="molecule type" value="Genomic_DNA"/>
</dbReference>
<protein>
    <submittedName>
        <fullName evidence="1">Uncharacterized protein</fullName>
    </submittedName>
</protein>
<proteinExistence type="predicted"/>
<comment type="caution">
    <text evidence="1">The sequence shown here is derived from an EMBL/GenBank/DDBJ whole genome shotgun (WGS) entry which is preliminary data.</text>
</comment>
<evidence type="ECO:0000313" key="2">
    <source>
        <dbReference type="Proteomes" id="UP000320431"/>
    </source>
</evidence>
<gene>
    <name evidence="1" type="ORF">FKV24_007155</name>
</gene>
<sequence length="319" mass="35499">MSEEQLLEYLSKLWAMLIWGNKQYVVDKLLAGHGLAVVREEIACLLWSDAPIAARWERFRGRIKGMGPAMMSELLSHVHPQSYLLWNRRAYVGLDYLGVSGLPKHNYQVTGSKYAELCEVGKRLARELRTAGVKDADLLDVDYFIWEELQVEDNLSRIGKKESSAQMSQEVAQADSETAEFIHNEVKEKLADIGQWLGFSSKTEVKVADGSVVDTVWESTIGNMGRVIYVFEVQTKGSVDSLLMNLLKALNNAAVQGVVAVSDTGQLDKIRKHAAGVAVLREKLRYWDYTDVLATHEALEGVNASINQLGLVPQGFAGK</sequence>
<dbReference type="Proteomes" id="UP000320431">
    <property type="component" value="Unassembled WGS sequence"/>
</dbReference>